<dbReference type="PROSITE" id="PS01129">
    <property type="entry name" value="PSI_RLU"/>
    <property type="match status" value="1"/>
</dbReference>
<feature type="domain" description="Pseudouridine synthase RsuA/RluA-like" evidence="9">
    <location>
        <begin position="109"/>
        <end position="258"/>
    </location>
</feature>
<dbReference type="GO" id="GO:0000455">
    <property type="term" value="P:enzyme-directed rRNA pseudouridine synthesis"/>
    <property type="evidence" value="ECO:0007669"/>
    <property type="project" value="TreeGrafter"/>
</dbReference>
<dbReference type="CDD" id="cd02869">
    <property type="entry name" value="PseudoU_synth_RluA_like"/>
    <property type="match status" value="1"/>
</dbReference>
<dbReference type="PROSITE" id="PS50889">
    <property type="entry name" value="S4"/>
    <property type="match status" value="1"/>
</dbReference>
<keyword evidence="2 7" id="KW-0694">RNA-binding</keyword>
<evidence type="ECO:0000256" key="4">
    <source>
        <dbReference type="ARBA" id="ARBA00036882"/>
    </source>
</evidence>
<dbReference type="SUPFAM" id="SSF55174">
    <property type="entry name" value="Alpha-L RNA-binding motif"/>
    <property type="match status" value="1"/>
</dbReference>
<dbReference type="CDD" id="cd00165">
    <property type="entry name" value="S4"/>
    <property type="match status" value="1"/>
</dbReference>
<protein>
    <recommendedName>
        <fullName evidence="8">Pseudouridine synthase</fullName>
        <ecNumber evidence="8">5.4.99.-</ecNumber>
    </recommendedName>
</protein>
<dbReference type="InterPro" id="IPR006224">
    <property type="entry name" value="PsdUridine_synth_RluA-like_CS"/>
</dbReference>
<dbReference type="SUPFAM" id="SSF55120">
    <property type="entry name" value="Pseudouridine synthase"/>
    <property type="match status" value="1"/>
</dbReference>
<feature type="active site" evidence="6">
    <location>
        <position position="155"/>
    </location>
</feature>
<evidence type="ECO:0000259" key="10">
    <source>
        <dbReference type="Pfam" id="PF01479"/>
    </source>
</evidence>
<comment type="catalytic activity">
    <reaction evidence="8">
        <text>a uridine in RNA = a pseudouridine in RNA</text>
        <dbReference type="Rhea" id="RHEA:48348"/>
        <dbReference type="Rhea" id="RHEA-COMP:12068"/>
        <dbReference type="Rhea" id="RHEA-COMP:12069"/>
        <dbReference type="ChEBI" id="CHEBI:65314"/>
        <dbReference type="ChEBI" id="CHEBI:65315"/>
    </reaction>
</comment>
<dbReference type="PANTHER" id="PTHR21600:SF44">
    <property type="entry name" value="RIBOSOMAL LARGE SUBUNIT PSEUDOURIDINE SYNTHASE D"/>
    <property type="match status" value="1"/>
</dbReference>
<evidence type="ECO:0000256" key="6">
    <source>
        <dbReference type="PIRSR" id="PIRSR606225-1"/>
    </source>
</evidence>
<proteinExistence type="inferred from homology"/>
<evidence type="ECO:0000256" key="3">
    <source>
        <dbReference type="ARBA" id="ARBA00023235"/>
    </source>
</evidence>
<dbReference type="Gene3D" id="3.10.290.10">
    <property type="entry name" value="RNA-binding S4 domain"/>
    <property type="match status" value="1"/>
</dbReference>
<dbReference type="InterPro" id="IPR006225">
    <property type="entry name" value="PsdUridine_synth_RluC/D"/>
</dbReference>
<dbReference type="InterPro" id="IPR050188">
    <property type="entry name" value="RluA_PseudoU_synthase"/>
</dbReference>
<keyword evidence="3 8" id="KW-0413">Isomerase</keyword>
<evidence type="ECO:0000256" key="8">
    <source>
        <dbReference type="RuleBase" id="RU362028"/>
    </source>
</evidence>
<evidence type="ECO:0000256" key="7">
    <source>
        <dbReference type="PROSITE-ProRule" id="PRU00182"/>
    </source>
</evidence>
<dbReference type="InterPro" id="IPR002942">
    <property type="entry name" value="S4_RNA-bd"/>
</dbReference>
<accession>A0A4R1PST7</accession>
<comment type="function">
    <text evidence="5">Responsible for synthesis of pseudouridine from uracil at positions 1911, 1915 and 1917 in 23S ribosomal RNA.</text>
</comment>
<dbReference type="EC" id="5.4.99.-" evidence="8"/>
<evidence type="ECO:0000256" key="5">
    <source>
        <dbReference type="ARBA" id="ARBA00056072"/>
    </source>
</evidence>
<name>A0A4R1PST7_9GAMM</name>
<evidence type="ECO:0000313" key="11">
    <source>
        <dbReference type="EMBL" id="TCL33755.1"/>
    </source>
</evidence>
<dbReference type="Gene3D" id="3.30.2350.10">
    <property type="entry name" value="Pseudouridine synthase"/>
    <property type="match status" value="1"/>
</dbReference>
<evidence type="ECO:0000313" key="12">
    <source>
        <dbReference type="Proteomes" id="UP000295169"/>
    </source>
</evidence>
<dbReference type="NCBIfam" id="NF008385">
    <property type="entry name" value="PRK11180.1"/>
    <property type="match status" value="1"/>
</dbReference>
<dbReference type="InterPro" id="IPR006145">
    <property type="entry name" value="PsdUridine_synth_RsuA/RluA"/>
</dbReference>
<evidence type="ECO:0000256" key="1">
    <source>
        <dbReference type="ARBA" id="ARBA00010876"/>
    </source>
</evidence>
<dbReference type="EMBL" id="SMMU01000003">
    <property type="protein sequence ID" value="TCL33755.1"/>
    <property type="molecule type" value="Genomic_DNA"/>
</dbReference>
<organism evidence="11 12">
    <name type="scientific">Azotobacter chroococcum</name>
    <dbReference type="NCBI Taxonomy" id="353"/>
    <lineage>
        <taxon>Bacteria</taxon>
        <taxon>Pseudomonadati</taxon>
        <taxon>Pseudomonadota</taxon>
        <taxon>Gammaproteobacteria</taxon>
        <taxon>Pseudomonadales</taxon>
        <taxon>Pseudomonadaceae</taxon>
        <taxon>Azotobacter</taxon>
    </lineage>
</organism>
<dbReference type="InterPro" id="IPR020103">
    <property type="entry name" value="PsdUridine_synth_cat_dom_sf"/>
</dbReference>
<dbReference type="FunFam" id="3.30.2350.10:FF:000006">
    <property type="entry name" value="Pseudouridine synthase"/>
    <property type="match status" value="1"/>
</dbReference>
<dbReference type="PANTHER" id="PTHR21600">
    <property type="entry name" value="MITOCHONDRIAL RNA PSEUDOURIDINE SYNTHASE"/>
    <property type="match status" value="1"/>
</dbReference>
<dbReference type="Proteomes" id="UP000295169">
    <property type="component" value="Unassembled WGS sequence"/>
</dbReference>
<sequence length="336" mass="37010">MAETKGRAPPLPSMSIHNDQAIRLRAEVPFELGGQRLDQVAAQLFAEHSRSRLAAWIKDGRLTVDGAVLRPRDIVHGGALLELDAEQQAQGEWIAQAIELDIVHEDEQILVLNKPAGLVVHPAAGHADGTLLNALLHHVPGLVNVPRAGIVHRLDKDTTGLMVVAKTLQAQTRLVEQLQARSVSRIYEAIVVGVITAGGSVDAPIGRHGQQRQRMAVVEGGKPAVSHYRVLERFRAHTHSRIKLETGRTHQIRVHMAHIGYPLVGDPVYGGRFRIPPAASPTLVQALREFPRQALHARFLELDHPASGKRLKWEAPLPDDFVWLLTLLRQDSEAFV</sequence>
<comment type="caution">
    <text evidence="11">The sequence shown here is derived from an EMBL/GenBank/DDBJ whole genome shotgun (WGS) entry which is preliminary data.</text>
</comment>
<reference evidence="11 12" key="1">
    <citation type="submission" date="2019-03" db="EMBL/GenBank/DDBJ databases">
        <title>Genomic Encyclopedia of Type Strains, Phase IV (KMG-IV): sequencing the most valuable type-strain genomes for metagenomic binning, comparative biology and taxonomic classification.</title>
        <authorList>
            <person name="Goeker M."/>
        </authorList>
    </citation>
    <scope>NUCLEOTIDE SEQUENCE [LARGE SCALE GENOMIC DNA]</scope>
    <source>
        <strain evidence="11 12">DSM 2286</strain>
    </source>
</reference>
<dbReference type="GO" id="GO:0160140">
    <property type="term" value="F:23S rRNA pseudouridine(1911/1915/1917) synthase activity"/>
    <property type="evidence" value="ECO:0007669"/>
    <property type="project" value="UniProtKB-EC"/>
</dbReference>
<comment type="catalytic activity">
    <reaction evidence="4">
        <text>uridine(1911/1915/1917) in 23S rRNA = pseudouridine(1911/1915/1917) in 23S rRNA</text>
        <dbReference type="Rhea" id="RHEA:42524"/>
        <dbReference type="Rhea" id="RHEA-COMP:10097"/>
        <dbReference type="Rhea" id="RHEA-COMP:10098"/>
        <dbReference type="ChEBI" id="CHEBI:65314"/>
        <dbReference type="ChEBI" id="CHEBI:65315"/>
        <dbReference type="EC" id="5.4.99.23"/>
    </reaction>
</comment>
<gene>
    <name evidence="11" type="ORF">EV691_103124</name>
</gene>
<dbReference type="Pfam" id="PF01479">
    <property type="entry name" value="S4"/>
    <property type="match status" value="1"/>
</dbReference>
<dbReference type="GO" id="GO:0003723">
    <property type="term" value="F:RNA binding"/>
    <property type="evidence" value="ECO:0007669"/>
    <property type="project" value="UniProtKB-KW"/>
</dbReference>
<evidence type="ECO:0000259" key="9">
    <source>
        <dbReference type="Pfam" id="PF00849"/>
    </source>
</evidence>
<comment type="similarity">
    <text evidence="1 8">Belongs to the pseudouridine synthase RluA family.</text>
</comment>
<dbReference type="NCBIfam" id="TIGR00005">
    <property type="entry name" value="rluA_subfam"/>
    <property type="match status" value="1"/>
</dbReference>
<evidence type="ECO:0000256" key="2">
    <source>
        <dbReference type="ARBA" id="ARBA00022884"/>
    </source>
</evidence>
<feature type="domain" description="RNA-binding S4" evidence="10">
    <location>
        <begin position="35"/>
        <end position="79"/>
    </location>
</feature>
<dbReference type="AlphaFoldDB" id="A0A4R1PST7"/>
<dbReference type="InterPro" id="IPR036986">
    <property type="entry name" value="S4_RNA-bd_sf"/>
</dbReference>
<dbReference type="Pfam" id="PF00849">
    <property type="entry name" value="PseudoU_synth_2"/>
    <property type="match status" value="1"/>
</dbReference>